<reference evidence="2 3" key="1">
    <citation type="submission" date="2017-10" db="EMBL/GenBank/DDBJ databases">
        <title>Novel microbial diversity and functional potential in the marine mammal oral microbiome.</title>
        <authorList>
            <person name="Dudek N.K."/>
            <person name="Sun C.L."/>
            <person name="Burstein D."/>
            <person name="Kantor R.S."/>
            <person name="Aliaga Goltsman D.S."/>
            <person name="Bik E.M."/>
            <person name="Thomas B.C."/>
            <person name="Banfield J.F."/>
            <person name="Relman D.A."/>
        </authorList>
    </citation>
    <scope>NUCLEOTIDE SEQUENCE [LARGE SCALE GENOMIC DNA]</scope>
    <source>
        <strain evidence="2">DOLZORAL124_49_17</strain>
    </source>
</reference>
<feature type="transmembrane region" description="Helical" evidence="1">
    <location>
        <begin position="123"/>
        <end position="141"/>
    </location>
</feature>
<evidence type="ECO:0000313" key="3">
    <source>
        <dbReference type="Proteomes" id="UP000229740"/>
    </source>
</evidence>
<dbReference type="Proteomes" id="UP000229740">
    <property type="component" value="Unassembled WGS sequence"/>
</dbReference>
<dbReference type="AlphaFoldDB" id="A0A2G6E5E2"/>
<gene>
    <name evidence="2" type="ORF">CSB45_07970</name>
</gene>
<feature type="transmembrane region" description="Helical" evidence="1">
    <location>
        <begin position="74"/>
        <end position="91"/>
    </location>
</feature>
<dbReference type="EMBL" id="PDPS01000028">
    <property type="protein sequence ID" value="PID57157.1"/>
    <property type="molecule type" value="Genomic_DNA"/>
</dbReference>
<keyword evidence="1" id="KW-0812">Transmembrane</keyword>
<keyword evidence="1" id="KW-1133">Transmembrane helix</keyword>
<accession>A0A2G6E5E2</accession>
<sequence>MDALEQGTSNGWIPPEEVFLPFSDLEFTDTAAWEARSVRLAWHFILENPLRFLELAWRKVKIFWSPYNHICDKISWIPLLFFSAIGLYATRTSWRKQFLVYMIILSAMLIPVFFTSMPRFRAPIMPVIVLYGAAGLLHFYSQGRRIIHANRN</sequence>
<comment type="caution">
    <text evidence="2">The sequence shown here is derived from an EMBL/GenBank/DDBJ whole genome shotgun (WGS) entry which is preliminary data.</text>
</comment>
<evidence type="ECO:0000313" key="2">
    <source>
        <dbReference type="EMBL" id="PID57157.1"/>
    </source>
</evidence>
<proteinExistence type="predicted"/>
<feature type="transmembrane region" description="Helical" evidence="1">
    <location>
        <begin position="98"/>
        <end position="117"/>
    </location>
</feature>
<organism evidence="2 3">
    <name type="scientific">candidate division KSB3 bacterium</name>
    <dbReference type="NCBI Taxonomy" id="2044937"/>
    <lineage>
        <taxon>Bacteria</taxon>
        <taxon>candidate division KSB3</taxon>
    </lineage>
</organism>
<evidence type="ECO:0008006" key="4">
    <source>
        <dbReference type="Google" id="ProtNLM"/>
    </source>
</evidence>
<name>A0A2G6E5E2_9BACT</name>
<keyword evidence="1" id="KW-0472">Membrane</keyword>
<protein>
    <recommendedName>
        <fullName evidence="4">Glycosyltransferase RgtA/B/C/D-like domain-containing protein</fullName>
    </recommendedName>
</protein>
<evidence type="ECO:0000256" key="1">
    <source>
        <dbReference type="SAM" id="Phobius"/>
    </source>
</evidence>